<keyword evidence="1" id="KW-0732">Signal</keyword>
<evidence type="ECO:0000256" key="1">
    <source>
        <dbReference type="SAM" id="SignalP"/>
    </source>
</evidence>
<evidence type="ECO:0000313" key="3">
    <source>
        <dbReference type="Proteomes" id="UP000053455"/>
    </source>
</evidence>
<organism evidence="2 3">
    <name type="scientific">Aurantiacibacter marinus</name>
    <dbReference type="NCBI Taxonomy" id="874156"/>
    <lineage>
        <taxon>Bacteria</taxon>
        <taxon>Pseudomonadati</taxon>
        <taxon>Pseudomonadota</taxon>
        <taxon>Alphaproteobacteria</taxon>
        <taxon>Sphingomonadales</taxon>
        <taxon>Erythrobacteraceae</taxon>
        <taxon>Aurantiacibacter</taxon>
    </lineage>
</organism>
<dbReference type="AlphaFoldDB" id="A0A0H0XTC4"/>
<evidence type="ECO:0000313" key="2">
    <source>
        <dbReference type="EMBL" id="KLI65256.1"/>
    </source>
</evidence>
<proteinExistence type="predicted"/>
<comment type="caution">
    <text evidence="2">The sequence shown here is derived from an EMBL/GenBank/DDBJ whole genome shotgun (WGS) entry which is preliminary data.</text>
</comment>
<feature type="chain" id="PRO_5002588961" description="DUF3617 family protein" evidence="1">
    <location>
        <begin position="26"/>
        <end position="133"/>
    </location>
</feature>
<dbReference type="EMBL" id="LBHU01000001">
    <property type="protein sequence ID" value="KLI65256.1"/>
    <property type="molecule type" value="Genomic_DNA"/>
</dbReference>
<dbReference type="STRING" id="874156.GCA_001021555_00296"/>
<dbReference type="Proteomes" id="UP000053455">
    <property type="component" value="Unassembled WGS sequence"/>
</dbReference>
<dbReference type="PATRIC" id="fig|874156.12.peg.1016"/>
<feature type="signal peptide" evidence="1">
    <location>
        <begin position="1"/>
        <end position="25"/>
    </location>
</feature>
<protein>
    <recommendedName>
        <fullName evidence="4">DUF3617 family protein</fullName>
    </recommendedName>
</protein>
<accession>A0A0H0XTC4</accession>
<evidence type="ECO:0008006" key="4">
    <source>
        <dbReference type="Google" id="ProtNLM"/>
    </source>
</evidence>
<gene>
    <name evidence="2" type="ORF">AAV99_04900</name>
</gene>
<dbReference type="RefSeq" id="WP_047093171.1">
    <property type="nucleotide sequence ID" value="NZ_LBHU01000001.1"/>
</dbReference>
<reference evidence="2 3" key="1">
    <citation type="submission" date="2015-04" db="EMBL/GenBank/DDBJ databases">
        <title>The draft genome sequence of Erythrobacter marinus HWDM-33.</title>
        <authorList>
            <person name="Zhuang L."/>
            <person name="Liu Y."/>
            <person name="Shao Z."/>
        </authorList>
    </citation>
    <scope>NUCLEOTIDE SEQUENCE [LARGE SCALE GENOMIC DNA]</scope>
    <source>
        <strain evidence="2 3">HWDM-33</strain>
    </source>
</reference>
<sequence length="133" mass="14268">MRVATAAKIAGGALAAAFAVLPANAQNAELTMLDSLARGSWALEMRGGDASQRICVRTGREFIQLRHRQPGCEQFVVQDGPTQVTVQYTCRGNGYGRTTIRKESNSLIQVRSQGIQGGSPFSLEGEARRVGNC</sequence>
<keyword evidence="3" id="KW-1185">Reference proteome</keyword>
<name>A0A0H0XTC4_9SPHN</name>